<name>A0A5M6CSX0_9BACT</name>
<dbReference type="GO" id="GO:0016757">
    <property type="term" value="F:glycosyltransferase activity"/>
    <property type="evidence" value="ECO:0007669"/>
    <property type="project" value="InterPro"/>
</dbReference>
<sequence length="393" mass="45299">MKVLQISSVFPVEDNPIDNPYVKNFSEKIIARDSSIKIDIIKPQAFFPSWLMTFVANKSSWKNRLKIISKKLYKDKSFKVHIFPYISIGSISFLHSLFCYFYSLKIVSFLKREALDDSDIIHAHYLFPDGILAYAIKRKLGIPYVLTLRQESRFFKNRYSRYLARKIITRAYAVSTQSFQMHEHLEKLGFNSVKLLPTGIDERFFEVREQIKTESNKIRLVSVCNLLPIKNLKSVLLAISALENKTRLEYTIYGTGPLEKELKEQANELHLSEIVVFGGAIPNGELPDILPNFDVFIQPSFKETFGLSYFEALACNLPVIITENTGAWPLIKDLGVSWKVDPYSISSITYVLNEIIENRDLVAEKAKMCLYAAKIASWENYCNYFLEKYKAAK</sequence>
<dbReference type="Gene3D" id="3.40.50.2000">
    <property type="entry name" value="Glycogen Phosphorylase B"/>
    <property type="match status" value="2"/>
</dbReference>
<dbReference type="PANTHER" id="PTHR45947">
    <property type="entry name" value="SULFOQUINOVOSYL TRANSFERASE SQD2"/>
    <property type="match status" value="1"/>
</dbReference>
<keyword evidence="1" id="KW-0812">Transmembrane</keyword>
<keyword evidence="4" id="KW-0808">Transferase</keyword>
<feature type="domain" description="Glycosyl transferase family 1" evidence="2">
    <location>
        <begin position="206"/>
        <end position="371"/>
    </location>
</feature>
<keyword evidence="1" id="KW-1133">Transmembrane helix</keyword>
<dbReference type="RefSeq" id="WP_150030822.1">
    <property type="nucleotide sequence ID" value="NZ_VWSH01000001.1"/>
</dbReference>
<evidence type="ECO:0000259" key="3">
    <source>
        <dbReference type="Pfam" id="PF13439"/>
    </source>
</evidence>
<gene>
    <name evidence="4" type="ORF">F0919_00865</name>
</gene>
<evidence type="ECO:0000256" key="1">
    <source>
        <dbReference type="SAM" id="Phobius"/>
    </source>
</evidence>
<keyword evidence="1" id="KW-0472">Membrane</keyword>
<dbReference type="InterPro" id="IPR001296">
    <property type="entry name" value="Glyco_trans_1"/>
</dbReference>
<dbReference type="InterPro" id="IPR028098">
    <property type="entry name" value="Glyco_trans_4-like_N"/>
</dbReference>
<dbReference type="Proteomes" id="UP000323632">
    <property type="component" value="Unassembled WGS sequence"/>
</dbReference>
<dbReference type="PANTHER" id="PTHR45947:SF3">
    <property type="entry name" value="SULFOQUINOVOSYL TRANSFERASE SQD2"/>
    <property type="match status" value="1"/>
</dbReference>
<proteinExistence type="predicted"/>
<dbReference type="AlphaFoldDB" id="A0A5M6CSX0"/>
<dbReference type="InterPro" id="IPR050194">
    <property type="entry name" value="Glycosyltransferase_grp1"/>
</dbReference>
<keyword evidence="5" id="KW-1185">Reference proteome</keyword>
<comment type="caution">
    <text evidence="4">The sequence shown here is derived from an EMBL/GenBank/DDBJ whole genome shotgun (WGS) entry which is preliminary data.</text>
</comment>
<dbReference type="Pfam" id="PF13439">
    <property type="entry name" value="Glyco_transf_4"/>
    <property type="match status" value="1"/>
</dbReference>
<feature type="domain" description="Glycosyltransferase subfamily 4-like N-terminal" evidence="3">
    <location>
        <begin position="91"/>
        <end position="202"/>
    </location>
</feature>
<organism evidence="4 5">
    <name type="scientific">Taibaiella lutea</name>
    <dbReference type="NCBI Taxonomy" id="2608001"/>
    <lineage>
        <taxon>Bacteria</taxon>
        <taxon>Pseudomonadati</taxon>
        <taxon>Bacteroidota</taxon>
        <taxon>Chitinophagia</taxon>
        <taxon>Chitinophagales</taxon>
        <taxon>Chitinophagaceae</taxon>
        <taxon>Taibaiella</taxon>
    </lineage>
</organism>
<evidence type="ECO:0000313" key="4">
    <source>
        <dbReference type="EMBL" id="KAA5536249.1"/>
    </source>
</evidence>
<feature type="transmembrane region" description="Helical" evidence="1">
    <location>
        <begin position="82"/>
        <end position="102"/>
    </location>
</feature>
<reference evidence="4 5" key="1">
    <citation type="submission" date="2019-09" db="EMBL/GenBank/DDBJ databases">
        <title>Genome sequence and assembly of Taibaiella sp.</title>
        <authorList>
            <person name="Chhetri G."/>
        </authorList>
    </citation>
    <scope>NUCLEOTIDE SEQUENCE [LARGE SCALE GENOMIC DNA]</scope>
    <source>
        <strain evidence="4 5">KVB11</strain>
    </source>
</reference>
<protein>
    <submittedName>
        <fullName evidence="4">Glycosyltransferase family 4 protein</fullName>
    </submittedName>
</protein>
<dbReference type="EMBL" id="VWSH01000001">
    <property type="protein sequence ID" value="KAA5536249.1"/>
    <property type="molecule type" value="Genomic_DNA"/>
</dbReference>
<accession>A0A5M6CSX0</accession>
<dbReference type="Pfam" id="PF00534">
    <property type="entry name" value="Glycos_transf_1"/>
    <property type="match status" value="1"/>
</dbReference>
<evidence type="ECO:0000313" key="5">
    <source>
        <dbReference type="Proteomes" id="UP000323632"/>
    </source>
</evidence>
<dbReference type="SUPFAM" id="SSF53756">
    <property type="entry name" value="UDP-Glycosyltransferase/glycogen phosphorylase"/>
    <property type="match status" value="1"/>
</dbReference>
<evidence type="ECO:0000259" key="2">
    <source>
        <dbReference type="Pfam" id="PF00534"/>
    </source>
</evidence>